<proteinExistence type="predicted"/>
<protein>
    <recommendedName>
        <fullName evidence="4">Glycerophosphoryl diester phosphodiesterase family protein</fullName>
    </recommendedName>
</protein>
<feature type="transmembrane region" description="Helical" evidence="1">
    <location>
        <begin position="115"/>
        <end position="135"/>
    </location>
</feature>
<dbReference type="RefSeq" id="WP_109608941.1">
    <property type="nucleotide sequence ID" value="NZ_QGHA01000006.1"/>
</dbReference>
<feature type="transmembrane region" description="Helical" evidence="1">
    <location>
        <begin position="34"/>
        <end position="55"/>
    </location>
</feature>
<keyword evidence="1" id="KW-1133">Transmembrane helix</keyword>
<evidence type="ECO:0000313" key="3">
    <source>
        <dbReference type="Proteomes" id="UP000245678"/>
    </source>
</evidence>
<keyword evidence="3" id="KW-1185">Reference proteome</keyword>
<keyword evidence="1" id="KW-0812">Transmembrane</keyword>
<evidence type="ECO:0008006" key="4">
    <source>
        <dbReference type="Google" id="ProtNLM"/>
    </source>
</evidence>
<name>A0A316H7T4_9SPHI</name>
<evidence type="ECO:0000256" key="1">
    <source>
        <dbReference type="SAM" id="Phobius"/>
    </source>
</evidence>
<keyword evidence="1" id="KW-0472">Membrane</keyword>
<organism evidence="2 3">
    <name type="scientific">Mucilaginibacter oryzae</name>
    <dbReference type="NCBI Taxonomy" id="468058"/>
    <lineage>
        <taxon>Bacteria</taxon>
        <taxon>Pseudomonadati</taxon>
        <taxon>Bacteroidota</taxon>
        <taxon>Sphingobacteriia</taxon>
        <taxon>Sphingobacteriales</taxon>
        <taxon>Sphingobacteriaceae</taxon>
        <taxon>Mucilaginibacter</taxon>
    </lineage>
</organism>
<feature type="transmembrane region" description="Helical" evidence="1">
    <location>
        <begin position="141"/>
        <end position="157"/>
    </location>
</feature>
<dbReference type="AlphaFoldDB" id="A0A316H7T4"/>
<feature type="transmembrane region" description="Helical" evidence="1">
    <location>
        <begin position="226"/>
        <end position="250"/>
    </location>
</feature>
<sequence length="281" mass="32449">MKENIELNKARDFGDIIGDTFVIIRQNFKPLFKAYIVICGLFALTATLITVLAGWRGAEEGGFSFFSFWGVLKFLFEQVNYAALTLTVISYLAVYQQNGNQPVTVVEVWEYFKYYFFRVLGTQILLSIALIISFFFCFFPFVYLAPIFGLVVPIMVIENGNAEYATRKAFKIIKDNWWFVFGVLLLMSVLVVIIAMVLFIPAIIFYDGSQWLTGTYYNTTFSWIESVIEHICQFLWLLPVIAITLVYFSLIEYKESNSLISRIRTFGKHNSPADQFPTEQY</sequence>
<accession>A0A316H7T4</accession>
<feature type="transmembrane region" description="Helical" evidence="1">
    <location>
        <begin position="75"/>
        <end position="94"/>
    </location>
</feature>
<gene>
    <name evidence="2" type="ORF">LX99_03412</name>
</gene>
<dbReference type="Proteomes" id="UP000245678">
    <property type="component" value="Unassembled WGS sequence"/>
</dbReference>
<feature type="transmembrane region" description="Helical" evidence="1">
    <location>
        <begin position="178"/>
        <end position="206"/>
    </location>
</feature>
<reference evidence="2 3" key="1">
    <citation type="submission" date="2018-05" db="EMBL/GenBank/DDBJ databases">
        <title>Genomic Encyclopedia of Archaeal and Bacterial Type Strains, Phase II (KMG-II): from individual species to whole genera.</title>
        <authorList>
            <person name="Goeker M."/>
        </authorList>
    </citation>
    <scope>NUCLEOTIDE SEQUENCE [LARGE SCALE GENOMIC DNA]</scope>
    <source>
        <strain evidence="2 3">DSM 19975</strain>
    </source>
</reference>
<dbReference type="EMBL" id="QGHA01000006">
    <property type="protein sequence ID" value="PWK76546.1"/>
    <property type="molecule type" value="Genomic_DNA"/>
</dbReference>
<evidence type="ECO:0000313" key="2">
    <source>
        <dbReference type="EMBL" id="PWK76546.1"/>
    </source>
</evidence>
<comment type="caution">
    <text evidence="2">The sequence shown here is derived from an EMBL/GenBank/DDBJ whole genome shotgun (WGS) entry which is preliminary data.</text>
</comment>